<dbReference type="PIRSF" id="PIRSF000194">
    <property type="entry name" value="DHFR"/>
    <property type="match status" value="1"/>
</dbReference>
<evidence type="ECO:0000256" key="9">
    <source>
        <dbReference type="RuleBase" id="RU004474"/>
    </source>
</evidence>
<dbReference type="GO" id="GO:0046452">
    <property type="term" value="P:dihydrofolate metabolic process"/>
    <property type="evidence" value="ECO:0007669"/>
    <property type="project" value="TreeGrafter"/>
</dbReference>
<evidence type="ECO:0000256" key="1">
    <source>
        <dbReference type="ARBA" id="ARBA00004903"/>
    </source>
</evidence>
<dbReference type="PROSITE" id="PS00075">
    <property type="entry name" value="DHFR_1"/>
    <property type="match status" value="1"/>
</dbReference>
<keyword evidence="4 8" id="KW-0554">One-carbon metabolism</keyword>
<dbReference type="GO" id="GO:0006730">
    <property type="term" value="P:one-carbon metabolic process"/>
    <property type="evidence" value="ECO:0007669"/>
    <property type="project" value="UniProtKB-KW"/>
</dbReference>
<dbReference type="Proteomes" id="UP000319449">
    <property type="component" value="Unassembled WGS sequence"/>
</dbReference>
<dbReference type="InterPro" id="IPR017925">
    <property type="entry name" value="DHFR_CS"/>
</dbReference>
<evidence type="ECO:0000256" key="4">
    <source>
        <dbReference type="ARBA" id="ARBA00022563"/>
    </source>
</evidence>
<dbReference type="PRINTS" id="PR00070">
    <property type="entry name" value="DHFR"/>
</dbReference>
<dbReference type="PANTHER" id="PTHR48069">
    <property type="entry name" value="DIHYDROFOLATE REDUCTASE"/>
    <property type="match status" value="1"/>
</dbReference>
<dbReference type="PANTHER" id="PTHR48069:SF3">
    <property type="entry name" value="DIHYDROFOLATE REDUCTASE"/>
    <property type="match status" value="1"/>
</dbReference>
<dbReference type="SUPFAM" id="SSF53597">
    <property type="entry name" value="Dihydrofolate reductase-like"/>
    <property type="match status" value="1"/>
</dbReference>
<dbReference type="RefSeq" id="WP_145021736.1">
    <property type="nucleotide sequence ID" value="NZ_VLLN01000010.1"/>
</dbReference>
<comment type="catalytic activity">
    <reaction evidence="8">
        <text>(6S)-5,6,7,8-tetrahydrofolate + NADP(+) = 7,8-dihydrofolate + NADPH + H(+)</text>
        <dbReference type="Rhea" id="RHEA:15009"/>
        <dbReference type="ChEBI" id="CHEBI:15378"/>
        <dbReference type="ChEBI" id="CHEBI:57451"/>
        <dbReference type="ChEBI" id="CHEBI:57453"/>
        <dbReference type="ChEBI" id="CHEBI:57783"/>
        <dbReference type="ChEBI" id="CHEBI:58349"/>
        <dbReference type="EC" id="1.5.1.3"/>
    </reaction>
</comment>
<keyword evidence="12" id="KW-1185">Reference proteome</keyword>
<dbReference type="GO" id="GO:0046654">
    <property type="term" value="P:tetrahydrofolate biosynthetic process"/>
    <property type="evidence" value="ECO:0007669"/>
    <property type="project" value="UniProtKB-UniPathway"/>
</dbReference>
<dbReference type="CDD" id="cd00209">
    <property type="entry name" value="DHFR"/>
    <property type="match status" value="1"/>
</dbReference>
<evidence type="ECO:0000256" key="6">
    <source>
        <dbReference type="ARBA" id="ARBA00023002"/>
    </source>
</evidence>
<dbReference type="InterPro" id="IPR024072">
    <property type="entry name" value="DHFR-like_dom_sf"/>
</dbReference>
<dbReference type="GO" id="GO:0070401">
    <property type="term" value="F:NADP+ binding"/>
    <property type="evidence" value="ECO:0007669"/>
    <property type="project" value="UniProtKB-ARBA"/>
</dbReference>
<feature type="domain" description="DHFR" evidence="10">
    <location>
        <begin position="2"/>
        <end position="156"/>
    </location>
</feature>
<dbReference type="GO" id="GO:0005829">
    <property type="term" value="C:cytosol"/>
    <property type="evidence" value="ECO:0007669"/>
    <property type="project" value="TreeGrafter"/>
</dbReference>
<dbReference type="GO" id="GO:0046655">
    <property type="term" value="P:folic acid metabolic process"/>
    <property type="evidence" value="ECO:0007669"/>
    <property type="project" value="TreeGrafter"/>
</dbReference>
<dbReference type="EC" id="1.5.1.3" evidence="3 8"/>
<dbReference type="OrthoDB" id="9804315at2"/>
<sequence>MIVSLIVAMARNRVIGRDNTLPWHIPADLRRFRDLTLGHPIIMGRKTYESIGAPLAGRQTIVVTRQKGYAAPGCAVVHSLKEALAAVVCADEVFVCGGGELYREALPLAERIYLTVVKLEAAGDAFFPELPPGVFVETGREEVVGEPSCTFLVLERVHCGASTS</sequence>
<keyword evidence="6 8" id="KW-0560">Oxidoreductase</keyword>
<evidence type="ECO:0000313" key="12">
    <source>
        <dbReference type="Proteomes" id="UP000319449"/>
    </source>
</evidence>
<comment type="pathway">
    <text evidence="1 8">Cofactor biosynthesis; tetrahydrofolate biosynthesis; 5,6,7,8-tetrahydrofolate from 7,8-dihydrofolate: step 1/1.</text>
</comment>
<organism evidence="11 12">
    <name type="scientific">Geobacter argillaceus</name>
    <dbReference type="NCBI Taxonomy" id="345631"/>
    <lineage>
        <taxon>Bacteria</taxon>
        <taxon>Pseudomonadati</taxon>
        <taxon>Thermodesulfobacteriota</taxon>
        <taxon>Desulfuromonadia</taxon>
        <taxon>Geobacterales</taxon>
        <taxon>Geobacteraceae</taxon>
        <taxon>Geobacter</taxon>
    </lineage>
</organism>
<evidence type="ECO:0000259" key="10">
    <source>
        <dbReference type="PROSITE" id="PS51330"/>
    </source>
</evidence>
<keyword evidence="5 8" id="KW-0521">NADP</keyword>
<proteinExistence type="inferred from homology"/>
<evidence type="ECO:0000256" key="2">
    <source>
        <dbReference type="ARBA" id="ARBA00009539"/>
    </source>
</evidence>
<evidence type="ECO:0000256" key="7">
    <source>
        <dbReference type="ARBA" id="ARBA00025067"/>
    </source>
</evidence>
<name>A0A562VMS8_9BACT</name>
<dbReference type="FunFam" id="3.40.430.10:FF:000001">
    <property type="entry name" value="Dihydrofolate reductase"/>
    <property type="match status" value="1"/>
</dbReference>
<dbReference type="UniPathway" id="UPA00077">
    <property type="reaction ID" value="UER00158"/>
</dbReference>
<evidence type="ECO:0000256" key="5">
    <source>
        <dbReference type="ARBA" id="ARBA00022857"/>
    </source>
</evidence>
<accession>A0A562VMS8</accession>
<dbReference type="InterPro" id="IPR012259">
    <property type="entry name" value="DHFR"/>
</dbReference>
<dbReference type="EMBL" id="VLLN01000010">
    <property type="protein sequence ID" value="TWJ19209.1"/>
    <property type="molecule type" value="Genomic_DNA"/>
</dbReference>
<dbReference type="PROSITE" id="PS51330">
    <property type="entry name" value="DHFR_2"/>
    <property type="match status" value="1"/>
</dbReference>
<evidence type="ECO:0000313" key="11">
    <source>
        <dbReference type="EMBL" id="TWJ19209.1"/>
    </source>
</evidence>
<reference evidence="11 12" key="1">
    <citation type="submission" date="2019-07" db="EMBL/GenBank/DDBJ databases">
        <title>Genomic Encyclopedia of Archaeal and Bacterial Type Strains, Phase II (KMG-II): from individual species to whole genera.</title>
        <authorList>
            <person name="Goeker M."/>
        </authorList>
    </citation>
    <scope>NUCLEOTIDE SEQUENCE [LARGE SCALE GENOMIC DNA]</scope>
    <source>
        <strain evidence="11 12">ATCC BAA-1139</strain>
    </source>
</reference>
<dbReference type="GO" id="GO:0004146">
    <property type="term" value="F:dihydrofolate reductase activity"/>
    <property type="evidence" value="ECO:0007669"/>
    <property type="project" value="UniProtKB-EC"/>
</dbReference>
<evidence type="ECO:0000256" key="3">
    <source>
        <dbReference type="ARBA" id="ARBA00012856"/>
    </source>
</evidence>
<dbReference type="AlphaFoldDB" id="A0A562VMS8"/>
<dbReference type="InterPro" id="IPR001796">
    <property type="entry name" value="DHFR_dom"/>
</dbReference>
<comment type="function">
    <text evidence="7 8">Key enzyme in folate metabolism. Catalyzes an essential reaction for de novo glycine and purine synthesis, and for DNA precursor synthesis.</text>
</comment>
<protein>
    <recommendedName>
        <fullName evidence="3 8">Dihydrofolate reductase</fullName>
        <ecNumber evidence="3 8">1.5.1.3</ecNumber>
    </recommendedName>
</protein>
<dbReference type="Gene3D" id="3.40.430.10">
    <property type="entry name" value="Dihydrofolate Reductase, subunit A"/>
    <property type="match status" value="1"/>
</dbReference>
<comment type="similarity">
    <text evidence="2 8 9">Belongs to the dihydrofolate reductase family.</text>
</comment>
<gene>
    <name evidence="11" type="ORF">JN12_01900</name>
</gene>
<dbReference type="Pfam" id="PF00186">
    <property type="entry name" value="DHFR_1"/>
    <property type="match status" value="1"/>
</dbReference>
<evidence type="ECO:0000256" key="8">
    <source>
        <dbReference type="PIRNR" id="PIRNR000194"/>
    </source>
</evidence>
<comment type="caution">
    <text evidence="11">The sequence shown here is derived from an EMBL/GenBank/DDBJ whole genome shotgun (WGS) entry which is preliminary data.</text>
</comment>